<dbReference type="Proteomes" id="UP001596415">
    <property type="component" value="Unassembled WGS sequence"/>
</dbReference>
<evidence type="ECO:0000313" key="2">
    <source>
        <dbReference type="Proteomes" id="UP001596415"/>
    </source>
</evidence>
<keyword evidence="2" id="KW-1185">Reference proteome</keyword>
<dbReference type="Pfam" id="PF08811">
    <property type="entry name" value="DUF1800"/>
    <property type="match status" value="1"/>
</dbReference>
<protein>
    <submittedName>
        <fullName evidence="1">DUF1800 family protein</fullName>
    </submittedName>
</protein>
<reference evidence="2" key="1">
    <citation type="journal article" date="2019" name="Int. J. Syst. Evol. Microbiol.">
        <title>The Global Catalogue of Microorganisms (GCM) 10K type strain sequencing project: providing services to taxonomists for standard genome sequencing and annotation.</title>
        <authorList>
            <consortium name="The Broad Institute Genomics Platform"/>
            <consortium name="The Broad Institute Genome Sequencing Center for Infectious Disease"/>
            <person name="Wu L."/>
            <person name="Ma J."/>
        </authorList>
    </citation>
    <scope>NUCLEOTIDE SEQUENCE [LARGE SCALE GENOMIC DNA]</scope>
    <source>
        <strain evidence="2">CGMCC 1.16306</strain>
    </source>
</reference>
<evidence type="ECO:0000313" key="1">
    <source>
        <dbReference type="EMBL" id="MFC7357769.1"/>
    </source>
</evidence>
<proteinExistence type="predicted"/>
<organism evidence="1 2">
    <name type="scientific">Jejudonia soesokkakensis</name>
    <dbReference type="NCBI Taxonomy" id="1323432"/>
    <lineage>
        <taxon>Bacteria</taxon>
        <taxon>Pseudomonadati</taxon>
        <taxon>Bacteroidota</taxon>
        <taxon>Flavobacteriia</taxon>
        <taxon>Flavobacteriales</taxon>
        <taxon>Flavobacteriaceae</taxon>
        <taxon>Jejudonia</taxon>
    </lineage>
</organism>
<dbReference type="EMBL" id="JBHTBN010000004">
    <property type="protein sequence ID" value="MFC7357769.1"/>
    <property type="molecule type" value="Genomic_DNA"/>
</dbReference>
<dbReference type="RefSeq" id="WP_380217626.1">
    <property type="nucleotide sequence ID" value="NZ_JBHTBN010000004.1"/>
</dbReference>
<comment type="caution">
    <text evidence="1">The sequence shown here is derived from an EMBL/GenBank/DDBJ whole genome shotgun (WGS) entry which is preliminary data.</text>
</comment>
<gene>
    <name evidence="1" type="ORF">ACFQO1_08725</name>
</gene>
<accession>A0ABW2MWE9</accession>
<sequence>MEIVTTPSCNASTLTPYIPSGGNPWTLQKVKHTYRRLAFGGSIDEMDAALAQTPDQFIDFLVDTAANLTPTPAPSWGYFSINDFTNFDVQNNENRDAWALQTANDFISEKMRGRLTFFWMNHFVTEYESYGYSPYMFQYYNAIQIHAFGNFKDFVHAIGINNTMLVYLNGFENTNVNPNENYARELFELFTLGEDNNYTQSDIINASRALTGYNHWDEPGAQIYFDAITFDAGEKTIFGQTGAWGYDELIDILFEQRAPEIANHICGKLYQYFVSPAIDDFVQTNIISQLAQTFIDEEWDLIPVLKQLFKSEHFYDEKALGVIIKSPYDVINTYINEASFLYNDEILEGIIYFAGLIGQTIFDPPDVSGWQRDETWINGSTLTGRWQLLEFYNYYLFENGENFTFADFAREVSNDSNDPAYITQTIIEHFTSKELHTASDYTVATDIFKWEVPQNYYDNGTWSLSWDSAPYQVILLLNHLARIPEFQLK</sequence>
<dbReference type="InterPro" id="IPR014917">
    <property type="entry name" value="DUF1800"/>
</dbReference>
<name>A0ABW2MWE9_9FLAO</name>